<feature type="compositionally biased region" description="Polar residues" evidence="1">
    <location>
        <begin position="34"/>
        <end position="47"/>
    </location>
</feature>
<organism evidence="2 3">
    <name type="scientific">Triticum urartu</name>
    <name type="common">Red wild einkorn</name>
    <name type="synonym">Crithodium urartu</name>
    <dbReference type="NCBI Taxonomy" id="4572"/>
    <lineage>
        <taxon>Eukaryota</taxon>
        <taxon>Viridiplantae</taxon>
        <taxon>Streptophyta</taxon>
        <taxon>Embryophyta</taxon>
        <taxon>Tracheophyta</taxon>
        <taxon>Spermatophyta</taxon>
        <taxon>Magnoliopsida</taxon>
        <taxon>Liliopsida</taxon>
        <taxon>Poales</taxon>
        <taxon>Poaceae</taxon>
        <taxon>BOP clade</taxon>
        <taxon>Pooideae</taxon>
        <taxon>Triticodae</taxon>
        <taxon>Triticeae</taxon>
        <taxon>Triticinae</taxon>
        <taxon>Triticum</taxon>
    </lineage>
</organism>
<evidence type="ECO:0000313" key="2">
    <source>
        <dbReference type="EnsemblPlants" id="TuG1812G0700000753.01.T01"/>
    </source>
</evidence>
<dbReference type="EnsemblPlants" id="TuG1812G0700000753.01.T01">
    <property type="protein sequence ID" value="TuG1812G0700000753.01.T01"/>
    <property type="gene ID" value="TuG1812G0700000753.01"/>
</dbReference>
<protein>
    <submittedName>
        <fullName evidence="2">Uncharacterized protein</fullName>
    </submittedName>
</protein>
<dbReference type="Proteomes" id="UP000015106">
    <property type="component" value="Chromosome 7"/>
</dbReference>
<proteinExistence type="predicted"/>
<name>A0A8R7UXW5_TRIUA</name>
<accession>A0A8R7UXW5</accession>
<sequence length="72" mass="7991">MPLCNVQWRATNSWAAVGDTSSPPRVPSRDKQQGTKQRQTTALQHRASTCHHSDTTRCFFNSVAPSLGRPPE</sequence>
<dbReference type="AlphaFoldDB" id="A0A8R7UXW5"/>
<evidence type="ECO:0000313" key="3">
    <source>
        <dbReference type="Proteomes" id="UP000015106"/>
    </source>
</evidence>
<keyword evidence="3" id="KW-1185">Reference proteome</keyword>
<evidence type="ECO:0000256" key="1">
    <source>
        <dbReference type="SAM" id="MobiDB-lite"/>
    </source>
</evidence>
<feature type="compositionally biased region" description="Polar residues" evidence="1">
    <location>
        <begin position="14"/>
        <end position="23"/>
    </location>
</feature>
<feature type="region of interest" description="Disordered" evidence="1">
    <location>
        <begin position="14"/>
        <end position="48"/>
    </location>
</feature>
<dbReference type="Gramene" id="TuG1812G0700000753.01.T01">
    <property type="protein sequence ID" value="TuG1812G0700000753.01.T01"/>
    <property type="gene ID" value="TuG1812G0700000753.01"/>
</dbReference>
<reference evidence="2" key="2">
    <citation type="submission" date="2018-03" db="EMBL/GenBank/DDBJ databases">
        <title>The Triticum urartu genome reveals the dynamic nature of wheat genome evolution.</title>
        <authorList>
            <person name="Ling H."/>
            <person name="Ma B."/>
            <person name="Shi X."/>
            <person name="Liu H."/>
            <person name="Dong L."/>
            <person name="Sun H."/>
            <person name="Cao Y."/>
            <person name="Gao Q."/>
            <person name="Zheng S."/>
            <person name="Li Y."/>
            <person name="Yu Y."/>
            <person name="Du H."/>
            <person name="Qi M."/>
            <person name="Li Y."/>
            <person name="Yu H."/>
            <person name="Cui Y."/>
            <person name="Wang N."/>
            <person name="Chen C."/>
            <person name="Wu H."/>
            <person name="Zhao Y."/>
            <person name="Zhang J."/>
            <person name="Li Y."/>
            <person name="Zhou W."/>
            <person name="Zhang B."/>
            <person name="Hu W."/>
            <person name="Eijk M."/>
            <person name="Tang J."/>
            <person name="Witsenboer H."/>
            <person name="Zhao S."/>
            <person name="Li Z."/>
            <person name="Zhang A."/>
            <person name="Wang D."/>
            <person name="Liang C."/>
        </authorList>
    </citation>
    <scope>NUCLEOTIDE SEQUENCE [LARGE SCALE GENOMIC DNA]</scope>
    <source>
        <strain evidence="2">cv. G1812</strain>
    </source>
</reference>
<reference evidence="2" key="3">
    <citation type="submission" date="2022-06" db="UniProtKB">
        <authorList>
            <consortium name="EnsemblPlants"/>
        </authorList>
    </citation>
    <scope>IDENTIFICATION</scope>
</reference>
<reference evidence="3" key="1">
    <citation type="journal article" date="2013" name="Nature">
        <title>Draft genome of the wheat A-genome progenitor Triticum urartu.</title>
        <authorList>
            <person name="Ling H.Q."/>
            <person name="Zhao S."/>
            <person name="Liu D."/>
            <person name="Wang J."/>
            <person name="Sun H."/>
            <person name="Zhang C."/>
            <person name="Fan H."/>
            <person name="Li D."/>
            <person name="Dong L."/>
            <person name="Tao Y."/>
            <person name="Gao C."/>
            <person name="Wu H."/>
            <person name="Li Y."/>
            <person name="Cui Y."/>
            <person name="Guo X."/>
            <person name="Zheng S."/>
            <person name="Wang B."/>
            <person name="Yu K."/>
            <person name="Liang Q."/>
            <person name="Yang W."/>
            <person name="Lou X."/>
            <person name="Chen J."/>
            <person name="Feng M."/>
            <person name="Jian J."/>
            <person name="Zhang X."/>
            <person name="Luo G."/>
            <person name="Jiang Y."/>
            <person name="Liu J."/>
            <person name="Wang Z."/>
            <person name="Sha Y."/>
            <person name="Zhang B."/>
            <person name="Wu H."/>
            <person name="Tang D."/>
            <person name="Shen Q."/>
            <person name="Xue P."/>
            <person name="Zou S."/>
            <person name="Wang X."/>
            <person name="Liu X."/>
            <person name="Wang F."/>
            <person name="Yang Y."/>
            <person name="An X."/>
            <person name="Dong Z."/>
            <person name="Zhang K."/>
            <person name="Zhang X."/>
            <person name="Luo M.C."/>
            <person name="Dvorak J."/>
            <person name="Tong Y."/>
            <person name="Wang J."/>
            <person name="Yang H."/>
            <person name="Li Z."/>
            <person name="Wang D."/>
            <person name="Zhang A."/>
            <person name="Wang J."/>
        </authorList>
    </citation>
    <scope>NUCLEOTIDE SEQUENCE</scope>
    <source>
        <strain evidence="3">cv. G1812</strain>
    </source>
</reference>